<dbReference type="AlphaFoldDB" id="A0A165NTE6"/>
<reference evidence="2 3" key="1">
    <citation type="journal article" date="2016" name="Mol. Biol. Evol.">
        <title>Comparative Genomics of Early-Diverging Mushroom-Forming Fungi Provides Insights into the Origins of Lignocellulose Decay Capabilities.</title>
        <authorList>
            <person name="Nagy L.G."/>
            <person name="Riley R."/>
            <person name="Tritt A."/>
            <person name="Adam C."/>
            <person name="Daum C."/>
            <person name="Floudas D."/>
            <person name="Sun H."/>
            <person name="Yadav J.S."/>
            <person name="Pangilinan J."/>
            <person name="Larsson K.H."/>
            <person name="Matsuura K."/>
            <person name="Barry K."/>
            <person name="Labutti K."/>
            <person name="Kuo R."/>
            <person name="Ohm R.A."/>
            <person name="Bhattacharya S.S."/>
            <person name="Shirouzu T."/>
            <person name="Yoshinaga Y."/>
            <person name="Martin F.M."/>
            <person name="Grigoriev I.V."/>
            <person name="Hibbett D.S."/>
        </authorList>
    </citation>
    <scope>NUCLEOTIDE SEQUENCE [LARGE SCALE GENOMIC DNA]</scope>
    <source>
        <strain evidence="2 3">HHB12029</strain>
    </source>
</reference>
<evidence type="ECO:0000313" key="3">
    <source>
        <dbReference type="Proteomes" id="UP000077266"/>
    </source>
</evidence>
<feature type="region of interest" description="Disordered" evidence="1">
    <location>
        <begin position="31"/>
        <end position="108"/>
    </location>
</feature>
<proteinExistence type="predicted"/>
<dbReference type="EMBL" id="KV425895">
    <property type="protein sequence ID" value="KZW01194.1"/>
    <property type="molecule type" value="Genomic_DNA"/>
</dbReference>
<feature type="compositionally biased region" description="Acidic residues" evidence="1">
    <location>
        <begin position="129"/>
        <end position="140"/>
    </location>
</feature>
<keyword evidence="3" id="KW-1185">Reference proteome</keyword>
<organism evidence="2 3">
    <name type="scientific">Exidia glandulosa HHB12029</name>
    <dbReference type="NCBI Taxonomy" id="1314781"/>
    <lineage>
        <taxon>Eukaryota</taxon>
        <taxon>Fungi</taxon>
        <taxon>Dikarya</taxon>
        <taxon>Basidiomycota</taxon>
        <taxon>Agaricomycotina</taxon>
        <taxon>Agaricomycetes</taxon>
        <taxon>Auriculariales</taxon>
        <taxon>Exidiaceae</taxon>
        <taxon>Exidia</taxon>
    </lineage>
</organism>
<feature type="compositionally biased region" description="Low complexity" evidence="1">
    <location>
        <begin position="41"/>
        <end position="52"/>
    </location>
</feature>
<feature type="region of interest" description="Disordered" evidence="1">
    <location>
        <begin position="121"/>
        <end position="140"/>
    </location>
</feature>
<feature type="compositionally biased region" description="Low complexity" evidence="1">
    <location>
        <begin position="96"/>
        <end position="108"/>
    </location>
</feature>
<sequence length="324" mass="36305">MDTIETCPCCGRNMQRRSVLVHLEHLAATNATTSLHKHGHASVSSSEASSRANTPVPPAAVFSHRRKRAHIDSHDLVDPETLPAELPNMDVDTGPSALSDSSGSFSESSDTLSAAESLYDDTAVSSDDSNNEWLDEQDLSPDDRTTIRDFAMQHDLRLTQEQYSRVPLYHGWPSFSSIKHGRTRLRKLSGVAALKFDCCANVCCCFTGKYAALQECPFCHLSRYRSDGQPRKQFHYLPFTERLRSLYAGRATAADMQYRSAHSARHSSKSRDYMDGHHYRGLRSERVVIDGQEQTYFYFSDGRDIALALSADGVCPFRNRRVTC</sequence>
<dbReference type="OrthoDB" id="3257409at2759"/>
<dbReference type="Proteomes" id="UP000077266">
    <property type="component" value="Unassembled WGS sequence"/>
</dbReference>
<gene>
    <name evidence="2" type="ORF">EXIGLDRAFT_638503</name>
</gene>
<protein>
    <submittedName>
        <fullName evidence="2">Uncharacterized protein</fullName>
    </submittedName>
</protein>
<dbReference type="STRING" id="1314781.A0A165NTE6"/>
<evidence type="ECO:0000313" key="2">
    <source>
        <dbReference type="EMBL" id="KZW01194.1"/>
    </source>
</evidence>
<name>A0A165NTE6_EXIGL</name>
<evidence type="ECO:0000256" key="1">
    <source>
        <dbReference type="SAM" id="MobiDB-lite"/>
    </source>
</evidence>
<accession>A0A165NTE6</accession>
<feature type="non-terminal residue" evidence="2">
    <location>
        <position position="324"/>
    </location>
</feature>
<dbReference type="InParanoid" id="A0A165NTE6"/>